<feature type="transmembrane region" description="Helical" evidence="9">
    <location>
        <begin position="298"/>
        <end position="318"/>
    </location>
</feature>
<feature type="transmembrane region" description="Helical" evidence="9">
    <location>
        <begin position="417"/>
        <end position="437"/>
    </location>
</feature>
<feature type="transmembrane region" description="Helical" evidence="9">
    <location>
        <begin position="81"/>
        <end position="99"/>
    </location>
</feature>
<evidence type="ECO:0000313" key="11">
    <source>
        <dbReference type="EMBL" id="QHQ98570.1"/>
    </source>
</evidence>
<feature type="transmembrane region" description="Helical" evidence="9">
    <location>
        <begin position="266"/>
        <end position="286"/>
    </location>
</feature>
<dbReference type="PANTHER" id="PTHR42829">
    <property type="entry name" value="NADH-UBIQUINONE OXIDOREDUCTASE CHAIN 5"/>
    <property type="match status" value="1"/>
</dbReference>
<evidence type="ECO:0000256" key="8">
    <source>
        <dbReference type="ARBA" id="ARBA00049551"/>
    </source>
</evidence>
<feature type="transmembrane region" description="Helical" evidence="9">
    <location>
        <begin position="530"/>
        <end position="550"/>
    </location>
</feature>
<organism evidence="11">
    <name type="scientific">Blattisocius tarsalis</name>
    <dbReference type="NCBI Taxonomy" id="1609195"/>
    <lineage>
        <taxon>Eukaryota</taxon>
        <taxon>Metazoa</taxon>
        <taxon>Ecdysozoa</taxon>
        <taxon>Arthropoda</taxon>
        <taxon>Chelicerata</taxon>
        <taxon>Arachnida</taxon>
        <taxon>Acari</taxon>
        <taxon>Parasitiformes</taxon>
        <taxon>Mesostigmata</taxon>
        <taxon>Gamasina</taxon>
        <taxon>Phytoseioidea</taxon>
        <taxon>Blattisociidae</taxon>
        <taxon>Blattisocius</taxon>
    </lineage>
</organism>
<dbReference type="PANTHER" id="PTHR42829:SF2">
    <property type="entry name" value="NADH-UBIQUINONE OXIDOREDUCTASE CHAIN 5"/>
    <property type="match status" value="1"/>
</dbReference>
<dbReference type="GO" id="GO:0015990">
    <property type="term" value="P:electron transport coupled proton transport"/>
    <property type="evidence" value="ECO:0007669"/>
    <property type="project" value="TreeGrafter"/>
</dbReference>
<feature type="transmembrane region" description="Helical" evidence="9">
    <location>
        <begin position="176"/>
        <end position="198"/>
    </location>
</feature>
<dbReference type="GO" id="GO:0008137">
    <property type="term" value="F:NADH dehydrogenase (ubiquinone) activity"/>
    <property type="evidence" value="ECO:0007669"/>
    <property type="project" value="UniProtKB-EC"/>
</dbReference>
<feature type="transmembrane region" description="Helical" evidence="9">
    <location>
        <begin position="371"/>
        <end position="396"/>
    </location>
</feature>
<feature type="domain" description="NADH:quinone oxidoreductase/Mrp antiporter transmembrane" evidence="10">
    <location>
        <begin position="101"/>
        <end position="382"/>
    </location>
</feature>
<feature type="transmembrane region" description="Helical" evidence="9">
    <location>
        <begin position="48"/>
        <end position="69"/>
    </location>
</feature>
<evidence type="ECO:0000256" key="3">
    <source>
        <dbReference type="ARBA" id="ARBA00012944"/>
    </source>
</evidence>
<dbReference type="EMBL" id="MK270529">
    <property type="protein sequence ID" value="QHQ98570.1"/>
    <property type="molecule type" value="Genomic_DNA"/>
</dbReference>
<protein>
    <recommendedName>
        <fullName evidence="3">NADH:ubiquinone reductase (H(+)-translocating)</fullName>
        <ecNumber evidence="3">7.1.1.2</ecNumber>
    </recommendedName>
    <alternativeName>
        <fullName evidence="7">NADH dehydrogenase subunit 5</fullName>
    </alternativeName>
</protein>
<comment type="catalytic activity">
    <reaction evidence="8">
        <text>a ubiquinone + NADH + 5 H(+)(in) = a ubiquinol + NAD(+) + 4 H(+)(out)</text>
        <dbReference type="Rhea" id="RHEA:29091"/>
        <dbReference type="Rhea" id="RHEA-COMP:9565"/>
        <dbReference type="Rhea" id="RHEA-COMP:9566"/>
        <dbReference type="ChEBI" id="CHEBI:15378"/>
        <dbReference type="ChEBI" id="CHEBI:16389"/>
        <dbReference type="ChEBI" id="CHEBI:17976"/>
        <dbReference type="ChEBI" id="CHEBI:57540"/>
        <dbReference type="ChEBI" id="CHEBI:57945"/>
        <dbReference type="EC" id="7.1.1.2"/>
    </reaction>
</comment>
<comment type="function">
    <text evidence="1">Core subunit of the mitochondrial membrane respiratory chain NADH dehydrogenase (Complex I) that is believed to belong to the minimal assembly required for catalysis. Complex I functions in the transfer of electrons from NADH to the respiratory chain. The immediate electron acceptor for the enzyme is believed to be ubiquinone.</text>
</comment>
<sequence length="551" mass="61318">MNAIMSLFGMLTVMYVGLTYTFLVKGMVCVMEIEIFKLGILGFNLYLYLDWVSIIFLLVVSLIMSCTVYYSKSYMLNESNLFLFMLLLSGFVFSMYIMVVSMNMWMIMMGWDGLGVTSYLLITYYQSSVSNFSSMVTMLSNRMGDVGMILGGVVMMGSVGSMDVVSAVFLQESTNLMMVMLIFGGFTKSAQMPFSVWLPMAMAAPTPVSALVHSSTLVAAGAYLMVRFGVFLGNSSVVFKWFMLMCLFTLLMSSVMALVEVDIKSVIALSTMSQLSLMIFVILVGSEVAGLYHLLMHALYKALLFLCSGVFIHSMWGGQDIRNYGVCYKMNGVVGGVFMVCGASLMGFPYMSGFYSKDLILDIVVSMNFNLFVMGVVLLSVMCTVLYFMRLLYWGVMSYSKGVLISGFGVNDSMVKSLLLCYIFVLCGGAGVNWVVVDMFEGVYMGLVLKLLSLIIFMLGMGVFIYFTGVSMLRSHYLGSMFYFMEVQSKVVSGVFQSLGFVSMNAEFMLESGLIKKLGAMVINGHKKVFLMKFMVSFMSIWYMLVAMFVM</sequence>
<proteinExistence type="predicted"/>
<comment type="subcellular location">
    <subcellularLocation>
        <location evidence="2">Membrane</location>
        <topology evidence="2">Multi-pass membrane protein</topology>
    </subcellularLocation>
</comment>
<evidence type="ECO:0000256" key="9">
    <source>
        <dbReference type="SAM" id="Phobius"/>
    </source>
</evidence>
<feature type="transmembrane region" description="Helical" evidence="9">
    <location>
        <begin position="210"/>
        <end position="232"/>
    </location>
</feature>
<feature type="transmembrane region" description="Helical" evidence="9">
    <location>
        <begin position="330"/>
        <end position="351"/>
    </location>
</feature>
<feature type="transmembrane region" description="Helical" evidence="9">
    <location>
        <begin position="105"/>
        <end position="125"/>
    </location>
</feature>
<feature type="transmembrane region" description="Helical" evidence="9">
    <location>
        <begin position="443"/>
        <end position="470"/>
    </location>
</feature>
<dbReference type="InterPro" id="IPR003945">
    <property type="entry name" value="NU5C-like"/>
</dbReference>
<dbReference type="EC" id="7.1.1.2" evidence="3"/>
<reference evidence="11" key="1">
    <citation type="journal article" date="2019" name="Zool. Scr.">
        <title>Mitochondrial genome reorganization characterizes various lineages of mesostigmatid mites (Acari: Parasitiformes).</title>
        <authorList>
            <person name="Li W.-N."/>
            <person name="Shao R."/>
            <person name="Zhang Q."/>
            <person name="Deng W."/>
            <person name="Xue X.-F."/>
        </authorList>
    </citation>
    <scope>NUCLEOTIDE SEQUENCE</scope>
</reference>
<evidence type="ECO:0000256" key="7">
    <source>
        <dbReference type="ARBA" id="ARBA00031027"/>
    </source>
</evidence>
<evidence type="ECO:0000256" key="2">
    <source>
        <dbReference type="ARBA" id="ARBA00004141"/>
    </source>
</evidence>
<dbReference type="Pfam" id="PF00361">
    <property type="entry name" value="Proton_antipo_M"/>
    <property type="match status" value="1"/>
</dbReference>
<evidence type="ECO:0000259" key="10">
    <source>
        <dbReference type="Pfam" id="PF00361"/>
    </source>
</evidence>
<name>A0A6B9WEC8_9ACAR</name>
<feature type="transmembrane region" description="Helical" evidence="9">
    <location>
        <begin position="146"/>
        <end position="170"/>
    </location>
</feature>
<dbReference type="GO" id="GO:0016020">
    <property type="term" value="C:membrane"/>
    <property type="evidence" value="ECO:0007669"/>
    <property type="project" value="UniProtKB-SubCell"/>
</dbReference>
<evidence type="ECO:0000256" key="4">
    <source>
        <dbReference type="ARBA" id="ARBA00022692"/>
    </source>
</evidence>
<evidence type="ECO:0000256" key="5">
    <source>
        <dbReference type="ARBA" id="ARBA00022989"/>
    </source>
</evidence>
<keyword evidence="4 9" id="KW-0812">Transmembrane</keyword>
<evidence type="ECO:0000256" key="1">
    <source>
        <dbReference type="ARBA" id="ARBA00003257"/>
    </source>
</evidence>
<keyword evidence="5 9" id="KW-1133">Transmembrane helix</keyword>
<geneLocation type="mitochondrion" evidence="11"/>
<evidence type="ECO:0000256" key="6">
    <source>
        <dbReference type="ARBA" id="ARBA00023136"/>
    </source>
</evidence>
<keyword evidence="6 9" id="KW-0472">Membrane</keyword>
<feature type="transmembrane region" description="Helical" evidence="9">
    <location>
        <begin position="7"/>
        <end position="28"/>
    </location>
</feature>
<dbReference type="GO" id="GO:0042773">
    <property type="term" value="P:ATP synthesis coupled electron transport"/>
    <property type="evidence" value="ECO:0007669"/>
    <property type="project" value="InterPro"/>
</dbReference>
<dbReference type="PRINTS" id="PR01434">
    <property type="entry name" value="NADHDHGNASE5"/>
</dbReference>
<feature type="transmembrane region" description="Helical" evidence="9">
    <location>
        <begin position="238"/>
        <end position="259"/>
    </location>
</feature>
<keyword evidence="11" id="KW-0496">Mitochondrion</keyword>
<accession>A0A6B9WEC8</accession>
<gene>
    <name evidence="11" type="primary">nad5</name>
</gene>
<dbReference type="GO" id="GO:0003954">
    <property type="term" value="F:NADH dehydrogenase activity"/>
    <property type="evidence" value="ECO:0007669"/>
    <property type="project" value="TreeGrafter"/>
</dbReference>
<dbReference type="AlphaFoldDB" id="A0A6B9WEC8"/>
<dbReference type="InterPro" id="IPR001750">
    <property type="entry name" value="ND/Mrp_TM"/>
</dbReference>